<name>A0A1C5G6W4_MICEH</name>
<accession>A0A1C5G6W4</accession>
<evidence type="ECO:0000313" key="2">
    <source>
        <dbReference type="EMBL" id="SCG15599.1"/>
    </source>
</evidence>
<evidence type="ECO:0000313" key="3">
    <source>
        <dbReference type="Proteomes" id="UP000198251"/>
    </source>
</evidence>
<feature type="coiled-coil region" evidence="1">
    <location>
        <begin position="21"/>
        <end position="48"/>
    </location>
</feature>
<reference evidence="2 3" key="1">
    <citation type="submission" date="2016-06" db="EMBL/GenBank/DDBJ databases">
        <authorList>
            <person name="Kjaerup R.B."/>
            <person name="Dalgaard T.S."/>
            <person name="Juul-Madsen H.R."/>
        </authorList>
    </citation>
    <scope>NUCLEOTIDE SEQUENCE [LARGE SCALE GENOMIC DNA]</scope>
    <source>
        <strain evidence="2 3">DSM 43913</strain>
    </source>
</reference>
<gene>
    <name evidence="2" type="ORF">GA0070610_1834</name>
</gene>
<sequence length="139" mass="14452">MTQPTLLTLLTGRETAAGPTVERLRAQIASLDEQLTVAETEVAELAITRRTLLSLGGPLDAAAPADPTVASPAYQQILAVFHAGTAPMCAKDICQALGTGTTAKDTENLRAKLKRLAARQILAEPEAGLFTLASPTTSA</sequence>
<dbReference type="GeneID" id="95801668"/>
<keyword evidence="1" id="KW-0175">Coiled coil</keyword>
<protein>
    <submittedName>
        <fullName evidence="2">Uncharacterized protein</fullName>
    </submittedName>
</protein>
<proteinExistence type="predicted"/>
<dbReference type="AlphaFoldDB" id="A0A1C5G6W4"/>
<evidence type="ECO:0000256" key="1">
    <source>
        <dbReference type="SAM" id="Coils"/>
    </source>
</evidence>
<dbReference type="Proteomes" id="UP000198251">
    <property type="component" value="Chromosome I"/>
</dbReference>
<keyword evidence="3" id="KW-1185">Reference proteome</keyword>
<dbReference type="EMBL" id="LT607733">
    <property type="protein sequence ID" value="SCG15599.1"/>
    <property type="molecule type" value="Genomic_DNA"/>
</dbReference>
<dbReference type="RefSeq" id="WP_088999608.1">
    <property type="nucleotide sequence ID" value="NZ_LT607733.1"/>
</dbReference>
<organism evidence="2 3">
    <name type="scientific">Micromonospora echinofusca</name>
    <dbReference type="NCBI Taxonomy" id="47858"/>
    <lineage>
        <taxon>Bacteria</taxon>
        <taxon>Bacillati</taxon>
        <taxon>Actinomycetota</taxon>
        <taxon>Actinomycetes</taxon>
        <taxon>Micromonosporales</taxon>
        <taxon>Micromonosporaceae</taxon>
        <taxon>Micromonospora</taxon>
    </lineage>
</organism>